<reference evidence="2 3" key="1">
    <citation type="submission" date="2019-07" db="EMBL/GenBank/DDBJ databases">
        <title>Deep subsurface shale carbon reservoir microbial communities from Ohio and West Virginia, USA.</title>
        <authorList>
            <person name="Wrighton K."/>
        </authorList>
    </citation>
    <scope>NUCLEOTIDE SEQUENCE [LARGE SCALE GENOMIC DNA]</scope>
    <source>
        <strain evidence="2 3">NP_8Ht</strain>
    </source>
</reference>
<sequence length="117" mass="12291">MMRPLSALISLAFALPALAQEPLVVTRLNGMNLEVEELGVPQASSDDVDLRGVPAIKVTNHSREVASCQFHALPEETVMTASPAMSISPNEQAVARVPGKYSSGGPIALLVCRPEGA</sequence>
<dbReference type="Proteomes" id="UP000324282">
    <property type="component" value="Unassembled WGS sequence"/>
</dbReference>
<evidence type="ECO:0000313" key="2">
    <source>
        <dbReference type="EMBL" id="TYP61319.1"/>
    </source>
</evidence>
<name>A0A5S5B3A6_STUST</name>
<dbReference type="OrthoDB" id="6894754at2"/>
<feature type="signal peptide" evidence="1">
    <location>
        <begin position="1"/>
        <end position="19"/>
    </location>
</feature>
<evidence type="ECO:0000313" key="3">
    <source>
        <dbReference type="Proteomes" id="UP000324282"/>
    </source>
</evidence>
<feature type="chain" id="PRO_5024443679" evidence="1">
    <location>
        <begin position="20"/>
        <end position="117"/>
    </location>
</feature>
<dbReference type="EMBL" id="VNHQ01000014">
    <property type="protein sequence ID" value="TYP61319.1"/>
    <property type="molecule type" value="Genomic_DNA"/>
</dbReference>
<dbReference type="RefSeq" id="WP_148926036.1">
    <property type="nucleotide sequence ID" value="NZ_VNHQ01000014.1"/>
</dbReference>
<organism evidence="2 3">
    <name type="scientific">Stutzerimonas stutzeri</name>
    <name type="common">Pseudomonas stutzeri</name>
    <dbReference type="NCBI Taxonomy" id="316"/>
    <lineage>
        <taxon>Bacteria</taxon>
        <taxon>Pseudomonadati</taxon>
        <taxon>Pseudomonadota</taxon>
        <taxon>Gammaproteobacteria</taxon>
        <taxon>Pseudomonadales</taxon>
        <taxon>Pseudomonadaceae</taxon>
        <taxon>Stutzerimonas</taxon>
    </lineage>
</organism>
<evidence type="ECO:0000256" key="1">
    <source>
        <dbReference type="SAM" id="SignalP"/>
    </source>
</evidence>
<accession>A0A5S5B3A6</accession>
<proteinExistence type="predicted"/>
<comment type="caution">
    <text evidence="2">The sequence shown here is derived from an EMBL/GenBank/DDBJ whole genome shotgun (WGS) entry which is preliminary data.</text>
</comment>
<dbReference type="AlphaFoldDB" id="A0A5S5B3A6"/>
<protein>
    <submittedName>
        <fullName evidence="2">Uncharacterized protein</fullName>
    </submittedName>
</protein>
<keyword evidence="1" id="KW-0732">Signal</keyword>
<gene>
    <name evidence="2" type="ORF">A9A72_12451</name>
</gene>